<comment type="pathway">
    <text evidence="2 9">Amino-acid biosynthesis; L-tryptophan biosynthesis; L-tryptophan from chorismate: step 3/5.</text>
</comment>
<organism evidence="11 12">
    <name type="scientific">Clostridium thermosuccinogenes</name>
    <dbReference type="NCBI Taxonomy" id="84032"/>
    <lineage>
        <taxon>Bacteria</taxon>
        <taxon>Bacillati</taxon>
        <taxon>Bacillota</taxon>
        <taxon>Clostridia</taxon>
        <taxon>Eubacteriales</taxon>
        <taxon>Clostridiaceae</taxon>
        <taxon>Clostridium</taxon>
    </lineage>
</organism>
<dbReference type="EC" id="5.3.1.24" evidence="3 9"/>
<comment type="caution">
    <text evidence="11">The sequence shown here is derived from an EMBL/GenBank/DDBJ whole genome shotgun (WGS) entry which is preliminary data.</text>
</comment>
<dbReference type="EMBL" id="NIOJ01000068">
    <property type="protein sequence ID" value="PNT95374.1"/>
    <property type="molecule type" value="Genomic_DNA"/>
</dbReference>
<evidence type="ECO:0000259" key="10">
    <source>
        <dbReference type="Pfam" id="PF00697"/>
    </source>
</evidence>
<evidence type="ECO:0000256" key="8">
    <source>
        <dbReference type="ARBA" id="ARBA00023235"/>
    </source>
</evidence>
<evidence type="ECO:0000256" key="3">
    <source>
        <dbReference type="ARBA" id="ARBA00012572"/>
    </source>
</evidence>
<dbReference type="HAMAP" id="MF_00135">
    <property type="entry name" value="PRAI"/>
    <property type="match status" value="1"/>
</dbReference>
<dbReference type="CDD" id="cd00405">
    <property type="entry name" value="PRAI"/>
    <property type="match status" value="1"/>
</dbReference>
<evidence type="ECO:0000256" key="2">
    <source>
        <dbReference type="ARBA" id="ARBA00004664"/>
    </source>
</evidence>
<dbReference type="InterPro" id="IPR011060">
    <property type="entry name" value="RibuloseP-bd_barrel"/>
</dbReference>
<dbReference type="SUPFAM" id="SSF51366">
    <property type="entry name" value="Ribulose-phoshate binding barrel"/>
    <property type="match status" value="1"/>
</dbReference>
<dbReference type="RefSeq" id="WP_103082980.1">
    <property type="nucleotide sequence ID" value="NZ_CP021850.1"/>
</dbReference>
<dbReference type="InterPro" id="IPR013785">
    <property type="entry name" value="Aldolase_TIM"/>
</dbReference>
<dbReference type="GO" id="GO:0000162">
    <property type="term" value="P:L-tryptophan biosynthetic process"/>
    <property type="evidence" value="ECO:0007669"/>
    <property type="project" value="UniProtKB-UniRule"/>
</dbReference>
<dbReference type="GO" id="GO:0004640">
    <property type="term" value="F:phosphoribosylanthranilate isomerase activity"/>
    <property type="evidence" value="ECO:0007669"/>
    <property type="project" value="UniProtKB-UniRule"/>
</dbReference>
<accession>A0A2K2F9D8</accession>
<evidence type="ECO:0000256" key="4">
    <source>
        <dbReference type="ARBA" id="ARBA00022272"/>
    </source>
</evidence>
<keyword evidence="5 9" id="KW-0028">Amino-acid biosynthesis</keyword>
<evidence type="ECO:0000313" key="12">
    <source>
        <dbReference type="Proteomes" id="UP000236151"/>
    </source>
</evidence>
<proteinExistence type="inferred from homology"/>
<dbReference type="AlphaFoldDB" id="A0A2K2F9D8"/>
<dbReference type="InterPro" id="IPR001240">
    <property type="entry name" value="PRAI_dom"/>
</dbReference>
<evidence type="ECO:0000256" key="6">
    <source>
        <dbReference type="ARBA" id="ARBA00022822"/>
    </source>
</evidence>
<dbReference type="PANTHER" id="PTHR42894:SF1">
    <property type="entry name" value="N-(5'-PHOSPHORIBOSYL)ANTHRANILATE ISOMERASE"/>
    <property type="match status" value="1"/>
</dbReference>
<dbReference type="UniPathway" id="UPA00035">
    <property type="reaction ID" value="UER00042"/>
</dbReference>
<evidence type="ECO:0000256" key="9">
    <source>
        <dbReference type="HAMAP-Rule" id="MF_00135"/>
    </source>
</evidence>
<evidence type="ECO:0000256" key="7">
    <source>
        <dbReference type="ARBA" id="ARBA00023141"/>
    </source>
</evidence>
<dbReference type="KEGG" id="cthd:CDO33_02260"/>
<comment type="similarity">
    <text evidence="9">Belongs to the TrpF family.</text>
</comment>
<gene>
    <name evidence="9" type="primary">trpF</name>
    <name evidence="11" type="ORF">CDQ84_17215</name>
</gene>
<keyword evidence="12" id="KW-1185">Reference proteome</keyword>
<dbReference type="Gene3D" id="3.20.20.70">
    <property type="entry name" value="Aldolase class I"/>
    <property type="match status" value="1"/>
</dbReference>
<dbReference type="PANTHER" id="PTHR42894">
    <property type="entry name" value="N-(5'-PHOSPHORIBOSYL)ANTHRANILATE ISOMERASE"/>
    <property type="match status" value="1"/>
</dbReference>
<comment type="catalytic activity">
    <reaction evidence="1 9">
        <text>N-(5-phospho-beta-D-ribosyl)anthranilate = 1-(2-carboxyphenylamino)-1-deoxy-D-ribulose 5-phosphate</text>
        <dbReference type="Rhea" id="RHEA:21540"/>
        <dbReference type="ChEBI" id="CHEBI:18277"/>
        <dbReference type="ChEBI" id="CHEBI:58613"/>
        <dbReference type="EC" id="5.3.1.24"/>
    </reaction>
</comment>
<evidence type="ECO:0000256" key="5">
    <source>
        <dbReference type="ARBA" id="ARBA00022605"/>
    </source>
</evidence>
<keyword evidence="7 9" id="KW-0057">Aromatic amino acid biosynthesis</keyword>
<feature type="domain" description="N-(5'phosphoribosyl) anthranilate isomerase (PRAI)" evidence="10">
    <location>
        <begin position="4"/>
        <end position="197"/>
    </location>
</feature>
<dbReference type="InterPro" id="IPR044643">
    <property type="entry name" value="TrpF_fam"/>
</dbReference>
<keyword evidence="6 9" id="KW-0822">Tryptophan biosynthesis</keyword>
<evidence type="ECO:0000256" key="1">
    <source>
        <dbReference type="ARBA" id="ARBA00001164"/>
    </source>
</evidence>
<name>A0A2K2F9D8_9CLOT</name>
<protein>
    <recommendedName>
        <fullName evidence="4 9">N-(5'-phosphoribosyl)anthranilate isomerase</fullName>
        <shortName evidence="9">PRAI</shortName>
        <ecNumber evidence="3 9">5.3.1.24</ecNumber>
    </recommendedName>
</protein>
<dbReference type="Pfam" id="PF00697">
    <property type="entry name" value="PRAI"/>
    <property type="match status" value="1"/>
</dbReference>
<evidence type="ECO:0000313" key="11">
    <source>
        <dbReference type="EMBL" id="PNT95374.1"/>
    </source>
</evidence>
<sequence length="205" mass="22892">MPKIKICGLTRKQDIDAVNAALPDYIGFVFANSRRQVTPESAKDLKTCLNPSIKAVGVFVNENMENIMRLCDSRVIDVVQLHGDESEDYIRKLKSCVSNEIIKAVRVKSPEDIEKALKLPCDYLLLDTYHENKYGGSGMTFDWSMIPDIGRPYFLAGGIDSGNILQAIEQYRPYCIDVSSGVETDGCKDPDKIREIVVKARVAGR</sequence>
<dbReference type="Proteomes" id="UP000236151">
    <property type="component" value="Unassembled WGS sequence"/>
</dbReference>
<reference evidence="12" key="1">
    <citation type="submission" date="2017-06" db="EMBL/GenBank/DDBJ databases">
        <title>Investigating the central metabolism of Clostridium thermosuccinogenes.</title>
        <authorList>
            <person name="Koendjbiharie J.G."/>
            <person name="Van Kranenburg R."/>
            <person name="Vriesendorp B."/>
        </authorList>
    </citation>
    <scope>NUCLEOTIDE SEQUENCE [LARGE SCALE GENOMIC DNA]</scope>
    <source>
        <strain evidence="12">DSM 5806</strain>
    </source>
</reference>
<keyword evidence="8 9" id="KW-0413">Isomerase</keyword>
<dbReference type="OrthoDB" id="9786954at2"/>